<dbReference type="EMBL" id="CAUYUJ010012869">
    <property type="protein sequence ID" value="CAK0834716.1"/>
    <property type="molecule type" value="Genomic_DNA"/>
</dbReference>
<keyword evidence="2" id="KW-0812">Transmembrane</keyword>
<evidence type="ECO:0000313" key="4">
    <source>
        <dbReference type="Proteomes" id="UP001189429"/>
    </source>
</evidence>
<evidence type="ECO:0000313" key="3">
    <source>
        <dbReference type="EMBL" id="CAK0834716.1"/>
    </source>
</evidence>
<organism evidence="3 4">
    <name type="scientific">Prorocentrum cordatum</name>
    <dbReference type="NCBI Taxonomy" id="2364126"/>
    <lineage>
        <taxon>Eukaryota</taxon>
        <taxon>Sar</taxon>
        <taxon>Alveolata</taxon>
        <taxon>Dinophyceae</taxon>
        <taxon>Prorocentrales</taxon>
        <taxon>Prorocentraceae</taxon>
        <taxon>Prorocentrum</taxon>
    </lineage>
</organism>
<comment type="caution">
    <text evidence="3">The sequence shown here is derived from an EMBL/GenBank/DDBJ whole genome shotgun (WGS) entry which is preliminary data.</text>
</comment>
<reference evidence="3" key="1">
    <citation type="submission" date="2023-10" db="EMBL/GenBank/DDBJ databases">
        <authorList>
            <person name="Chen Y."/>
            <person name="Shah S."/>
            <person name="Dougan E. K."/>
            <person name="Thang M."/>
            <person name="Chan C."/>
        </authorList>
    </citation>
    <scope>NUCLEOTIDE SEQUENCE [LARGE SCALE GENOMIC DNA]</scope>
</reference>
<evidence type="ECO:0000256" key="2">
    <source>
        <dbReference type="SAM" id="Phobius"/>
    </source>
</evidence>
<sequence length="732" mass="78926">MAAPQSVAPPPHGGGPSPQLFGLPARPPAPGTPSSEASGPAPAAHRAARGGGPPEAPAPPLALVTQVNTDTPTVSSGEQTAGSSSSRRAAAARDSDSDEGAQEGTRRLLGARLSLLALALLALGGPAADYLATARPCWGDGLRGGRDYWAISWPYFALAAPASLAFAAWCVTVRRRARPVPLHAWTQRFGACSTAAAVAWLAQPVLYPGCHGAAGAVWRAACTALTYGAYLATMVLPFHIIILRLRTLRRLWTARMARAMLRFVLVCLLSAGLAWSTLFALGWPGPDTGLVPAVLHQAALVGLLVAIFGAITIACCGTVGLLITAARAADSGYTDLEGEVRWVRFTAALIVAATLLLCAEGVLNVLSTSNASDDGLWYACAWAHAINHAFNCLQVACLSGLSGPRSFRRLAVDSFERVNPYSSGELQQRYQEFLIYLDDAQIKWVRCRYLRRLAEAGSTMVRCQEVPVAEAVIGSEGLPRSRDEPKHRYAVSHPWFSKHHPDPDGLKLQDLVEQLDLLSASDDDAVFIDYMGLPQHDMQNQDLQRLELAGACPEPGKHPAVRSETDELLFKKALDSMQALYSVGGVPVIILPLGVNRSESICSSLRSSLSLSSRAQTRALSMSNEYLSRGWCFFEFSLALAYGNIANSVTSPIVKGPGNLVYTGKRLNADSVEGFRQAFKRTRFTCEGDETLVLRLFEHTLKHKKTWMSQAALSKWVMSVRLATTRLWHRKL</sequence>
<gene>
    <name evidence="3" type="ORF">PCOR1329_LOCUS32076</name>
</gene>
<feature type="transmembrane region" description="Helical" evidence="2">
    <location>
        <begin position="263"/>
        <end position="283"/>
    </location>
</feature>
<accession>A0ABN9SRU4</accession>
<feature type="transmembrane region" description="Helical" evidence="2">
    <location>
        <begin position="113"/>
        <end position="133"/>
    </location>
</feature>
<keyword evidence="2" id="KW-1133">Transmembrane helix</keyword>
<dbReference type="Proteomes" id="UP001189429">
    <property type="component" value="Unassembled WGS sequence"/>
</dbReference>
<feature type="region of interest" description="Disordered" evidence="1">
    <location>
        <begin position="1"/>
        <end position="103"/>
    </location>
</feature>
<feature type="transmembrane region" description="Helical" evidence="2">
    <location>
        <begin position="295"/>
        <end position="322"/>
    </location>
</feature>
<feature type="compositionally biased region" description="Polar residues" evidence="1">
    <location>
        <begin position="65"/>
        <end position="74"/>
    </location>
</feature>
<proteinExistence type="predicted"/>
<feature type="transmembrane region" description="Helical" evidence="2">
    <location>
        <begin position="185"/>
        <end position="206"/>
    </location>
</feature>
<name>A0ABN9SRU4_9DINO</name>
<keyword evidence="4" id="KW-1185">Reference proteome</keyword>
<evidence type="ECO:0000256" key="1">
    <source>
        <dbReference type="SAM" id="MobiDB-lite"/>
    </source>
</evidence>
<feature type="compositionally biased region" description="Low complexity" evidence="1">
    <location>
        <begin position="75"/>
        <end position="89"/>
    </location>
</feature>
<keyword evidence="2" id="KW-0472">Membrane</keyword>
<feature type="transmembrane region" description="Helical" evidence="2">
    <location>
        <begin position="153"/>
        <end position="173"/>
    </location>
</feature>
<feature type="transmembrane region" description="Helical" evidence="2">
    <location>
        <begin position="342"/>
        <end position="363"/>
    </location>
</feature>
<feature type="compositionally biased region" description="Low complexity" evidence="1">
    <location>
        <begin position="32"/>
        <end position="45"/>
    </location>
</feature>
<feature type="transmembrane region" description="Helical" evidence="2">
    <location>
        <begin position="218"/>
        <end position="242"/>
    </location>
</feature>
<protein>
    <submittedName>
        <fullName evidence="3">Uncharacterized protein</fullName>
    </submittedName>
</protein>